<accession>A0A2S2Q0K1</accession>
<keyword evidence="1" id="KW-0812">Transmembrane</keyword>
<gene>
    <name evidence="2" type="ORF">g.121046</name>
</gene>
<keyword evidence="1" id="KW-1133">Transmembrane helix</keyword>
<dbReference type="AlphaFoldDB" id="A0A2S2Q0K1"/>
<protein>
    <submittedName>
        <fullName evidence="2">Uncharacterized protein</fullName>
    </submittedName>
</protein>
<dbReference type="EMBL" id="GGMS01002094">
    <property type="protein sequence ID" value="MBY71297.1"/>
    <property type="molecule type" value="Transcribed_RNA"/>
</dbReference>
<feature type="transmembrane region" description="Helical" evidence="1">
    <location>
        <begin position="6"/>
        <end position="25"/>
    </location>
</feature>
<evidence type="ECO:0000313" key="2">
    <source>
        <dbReference type="EMBL" id="MBY71297.1"/>
    </source>
</evidence>
<sequence>MNLITIMIIIIIILLTCKDGPLLWIQLQFYKPSLYYFEYYYVCSPNDLQLCGKHARLKQLFRAFTITNEAHNMYNEMLPVTKSRPVLVIRLSCSVDTIFFWMGYL</sequence>
<proteinExistence type="predicted"/>
<name>A0A2S2Q0K1_9HEMI</name>
<organism evidence="2">
    <name type="scientific">Sipha flava</name>
    <name type="common">yellow sugarcane aphid</name>
    <dbReference type="NCBI Taxonomy" id="143950"/>
    <lineage>
        <taxon>Eukaryota</taxon>
        <taxon>Metazoa</taxon>
        <taxon>Ecdysozoa</taxon>
        <taxon>Arthropoda</taxon>
        <taxon>Hexapoda</taxon>
        <taxon>Insecta</taxon>
        <taxon>Pterygota</taxon>
        <taxon>Neoptera</taxon>
        <taxon>Paraneoptera</taxon>
        <taxon>Hemiptera</taxon>
        <taxon>Sternorrhyncha</taxon>
        <taxon>Aphidomorpha</taxon>
        <taxon>Aphidoidea</taxon>
        <taxon>Aphididae</taxon>
        <taxon>Sipha</taxon>
    </lineage>
</organism>
<keyword evidence="1" id="KW-0472">Membrane</keyword>
<evidence type="ECO:0000256" key="1">
    <source>
        <dbReference type="SAM" id="Phobius"/>
    </source>
</evidence>
<reference evidence="2" key="1">
    <citation type="submission" date="2018-04" db="EMBL/GenBank/DDBJ databases">
        <title>Transcriptome assembly of Sipha flava.</title>
        <authorList>
            <person name="Scully E.D."/>
            <person name="Geib S.M."/>
            <person name="Palmer N.A."/>
            <person name="Koch K."/>
            <person name="Bradshaw J."/>
            <person name="Heng-Moss T."/>
            <person name="Sarath G."/>
        </authorList>
    </citation>
    <scope>NUCLEOTIDE SEQUENCE</scope>
</reference>